<dbReference type="EC" id="2.1.1.22" evidence="2"/>
<evidence type="ECO:0000256" key="3">
    <source>
        <dbReference type="ARBA" id="ARBA00022603"/>
    </source>
</evidence>
<dbReference type="AlphaFoldDB" id="A0A914HW64"/>
<comment type="similarity">
    <text evidence="1">Belongs to the carnosine N-methyltransferase family.</text>
</comment>
<dbReference type="GO" id="GO:0030735">
    <property type="term" value="F:carnosine N-methyltransferase activity"/>
    <property type="evidence" value="ECO:0007669"/>
    <property type="project" value="UniProtKB-EC"/>
</dbReference>
<evidence type="ECO:0000256" key="5">
    <source>
        <dbReference type="ARBA" id="ARBA00022691"/>
    </source>
</evidence>
<dbReference type="PANTHER" id="PTHR12303:SF6">
    <property type="entry name" value="CARNOSINE N-METHYLTRANSFERASE"/>
    <property type="match status" value="1"/>
</dbReference>
<keyword evidence="4" id="KW-0808">Transferase</keyword>
<evidence type="ECO:0000256" key="4">
    <source>
        <dbReference type="ARBA" id="ARBA00022679"/>
    </source>
</evidence>
<evidence type="ECO:0000313" key="6">
    <source>
        <dbReference type="Proteomes" id="UP000887572"/>
    </source>
</evidence>
<accession>A0A914HW64</accession>
<dbReference type="GO" id="GO:0032259">
    <property type="term" value="P:methylation"/>
    <property type="evidence" value="ECO:0007669"/>
    <property type="project" value="UniProtKB-KW"/>
</dbReference>
<dbReference type="GO" id="GO:0035498">
    <property type="term" value="P:carnosine metabolic process"/>
    <property type="evidence" value="ECO:0007669"/>
    <property type="project" value="TreeGrafter"/>
</dbReference>
<evidence type="ECO:0000256" key="1">
    <source>
        <dbReference type="ARBA" id="ARBA00010086"/>
    </source>
</evidence>
<dbReference type="PANTHER" id="PTHR12303">
    <property type="entry name" value="CARNOSINE N-METHYLTRANSFERASE"/>
    <property type="match status" value="1"/>
</dbReference>
<dbReference type="SUPFAM" id="SSF53335">
    <property type="entry name" value="S-adenosyl-L-methionine-dependent methyltransferases"/>
    <property type="match status" value="1"/>
</dbReference>
<dbReference type="GO" id="GO:0005829">
    <property type="term" value="C:cytosol"/>
    <property type="evidence" value="ECO:0007669"/>
    <property type="project" value="TreeGrafter"/>
</dbReference>
<keyword evidence="3" id="KW-0489">Methyltransferase</keyword>
<dbReference type="WBParaSite" id="Gr19_v10_g5040.t1">
    <property type="protein sequence ID" value="Gr19_v10_g5040.t1"/>
    <property type="gene ID" value="Gr19_v10_g5040"/>
</dbReference>
<dbReference type="InterPro" id="IPR012901">
    <property type="entry name" value="CARME"/>
</dbReference>
<dbReference type="Proteomes" id="UP000887572">
    <property type="component" value="Unplaced"/>
</dbReference>
<evidence type="ECO:0000256" key="2">
    <source>
        <dbReference type="ARBA" id="ARBA00012003"/>
    </source>
</evidence>
<dbReference type="InterPro" id="IPR029063">
    <property type="entry name" value="SAM-dependent_MTases_sf"/>
</dbReference>
<keyword evidence="5" id="KW-0949">S-adenosyl-L-methionine</keyword>
<organism evidence="6 7">
    <name type="scientific">Globodera rostochiensis</name>
    <name type="common">Golden nematode worm</name>
    <name type="synonym">Heterodera rostochiensis</name>
    <dbReference type="NCBI Taxonomy" id="31243"/>
    <lineage>
        <taxon>Eukaryota</taxon>
        <taxon>Metazoa</taxon>
        <taxon>Ecdysozoa</taxon>
        <taxon>Nematoda</taxon>
        <taxon>Chromadorea</taxon>
        <taxon>Rhabditida</taxon>
        <taxon>Tylenchina</taxon>
        <taxon>Tylenchomorpha</taxon>
        <taxon>Tylenchoidea</taxon>
        <taxon>Heteroderidae</taxon>
        <taxon>Heteroderinae</taxon>
        <taxon>Globodera</taxon>
    </lineage>
</organism>
<keyword evidence="6" id="KW-1185">Reference proteome</keyword>
<dbReference type="SMART" id="SM01296">
    <property type="entry name" value="N2227"/>
    <property type="match status" value="1"/>
</dbReference>
<dbReference type="GO" id="GO:0005634">
    <property type="term" value="C:nucleus"/>
    <property type="evidence" value="ECO:0007669"/>
    <property type="project" value="TreeGrafter"/>
</dbReference>
<evidence type="ECO:0000313" key="7">
    <source>
        <dbReference type="WBParaSite" id="Gr19_v10_g5040.t1"/>
    </source>
</evidence>
<sequence>MECVQSSSAEAVDAEVFINFKNEADNCDDQNKIGGKEGDSERKEVNAAEQVINALFFYKKFAISKLRRQADAILALSEKDRKLLIVPSLEHFRQVRECVAENQKVFDMIVTCGAHMLGGTIQQAFEITQLRPATEHYMTKVKSVLKQIVRDWSSEGAAERASCYQKVKEEMVKQFPEPTSRHSVQILVTGAGLARLAWDLLSLGFSVTGNEFSIFMLLASNFILNTCQQCNEFTIYPWVLDFSNAWSWKDQLRPVRFPDVNPCIVSSDQRLNTFSMCAGDFLQAYAADENHFDSVISVFFLDTAANPLEYIRHIHRILKPGGTWQNFGPLTYHHEDLDEVRSLELPFDQIVRLIEHCGFRIDQLLTKDHLPLSRYTWNPDSMLQYSYHCGYFQCSKAEEDKTM</sequence>
<proteinExistence type="inferred from homology"/>
<reference evidence="7" key="1">
    <citation type="submission" date="2022-11" db="UniProtKB">
        <authorList>
            <consortium name="WormBaseParasite"/>
        </authorList>
    </citation>
    <scope>IDENTIFICATION</scope>
</reference>
<protein>
    <recommendedName>
        <fullName evidence="2">carnosine N-methyltransferase</fullName>
        <ecNumber evidence="2">2.1.1.22</ecNumber>
    </recommendedName>
</protein>
<dbReference type="Pfam" id="PF07942">
    <property type="entry name" value="CARME"/>
    <property type="match status" value="1"/>
</dbReference>
<name>A0A914HW64_GLORO</name>
<dbReference type="Gene3D" id="3.40.50.150">
    <property type="entry name" value="Vaccinia Virus protein VP39"/>
    <property type="match status" value="1"/>
</dbReference>